<reference evidence="1 2" key="1">
    <citation type="journal article" date="2022" name="Front. Microbiol.">
        <title>Identification and characterization of a novel class of self-sufficient cytochrome P450 hydroxylase involved in cyclohexanecarboxylate degradation in Paraburkholderia terrae strain KU-64.</title>
        <authorList>
            <person name="Yamamoto T."/>
            <person name="Hasegawa Y."/>
            <person name="Iwaki H."/>
        </authorList>
    </citation>
    <scope>NUCLEOTIDE SEQUENCE [LARGE SCALE GENOMIC DNA]</scope>
    <source>
        <strain evidence="1 2">KU-64</strain>
    </source>
</reference>
<dbReference type="EMBL" id="AP024955">
    <property type="protein sequence ID" value="BCZ77005.1"/>
    <property type="molecule type" value="Genomic_DNA"/>
</dbReference>
<keyword evidence="2" id="KW-1185">Reference proteome</keyword>
<organism evidence="1 2">
    <name type="scientific">Paraburkholderia terrae</name>
    <dbReference type="NCBI Taxonomy" id="311230"/>
    <lineage>
        <taxon>Bacteria</taxon>
        <taxon>Pseudomonadati</taxon>
        <taxon>Pseudomonadota</taxon>
        <taxon>Betaproteobacteria</taxon>
        <taxon>Burkholderiales</taxon>
        <taxon>Burkholderiaceae</taxon>
        <taxon>Paraburkholderia</taxon>
    </lineage>
</organism>
<evidence type="ECO:0000313" key="2">
    <source>
        <dbReference type="Proteomes" id="UP001319874"/>
    </source>
</evidence>
<gene>
    <name evidence="1" type="ORF">PTKU64_06800</name>
</gene>
<dbReference type="Proteomes" id="UP001319874">
    <property type="component" value="Chromosome 1"/>
</dbReference>
<protein>
    <submittedName>
        <fullName evidence="1">Uncharacterized protein</fullName>
    </submittedName>
</protein>
<accession>A0ABM7TG86</accession>
<name>A0ABM7TG86_9BURK</name>
<proteinExistence type="predicted"/>
<sequence length="274" mass="30150">MAKEAAIEAGRKYTLAAHADVWAKDAALVARVRNFLGANFPWHERLARSGSDLEVVQMLQSMVRSGVSAVIVIPEELPSGGRVEGVSTRPSASSFWGRADYDAELDVPLADRYRTQLERMNADGPTWAQTQAMMDDINAEFMHAMVLNNPVGMLPLFAQAGWISKYGLPDLSNYVVDEGIDGESLIDCDVSARLDEAEAFEYRLDAPLESEVIQLAGGEGTPGNNQAQNRQTRDVVRALGLDKDQAQQLHREVSGEGLGYHEIMERAKDLFGLW</sequence>
<evidence type="ECO:0000313" key="1">
    <source>
        <dbReference type="EMBL" id="BCZ77005.1"/>
    </source>
</evidence>